<dbReference type="InterPro" id="IPR025737">
    <property type="entry name" value="FApF"/>
</dbReference>
<dbReference type="RefSeq" id="WP_311594118.1">
    <property type="nucleotide sequence ID" value="NZ_JAVRHV010000007.1"/>
</dbReference>
<proteinExistence type="predicted"/>
<keyword evidence="2" id="KW-1185">Reference proteome</keyword>
<comment type="caution">
    <text evidence="1">The sequence shown here is derived from an EMBL/GenBank/DDBJ whole genome shotgun (WGS) entry which is preliminary data.</text>
</comment>
<dbReference type="EMBL" id="JAVRHV010000007">
    <property type="protein sequence ID" value="MDT0554034.1"/>
    <property type="molecule type" value="Genomic_DNA"/>
</dbReference>
<protein>
    <submittedName>
        <fullName evidence="1">Transporter</fullName>
    </submittedName>
</protein>
<organism evidence="1 2">
    <name type="scientific">Urechidicola vernalis</name>
    <dbReference type="NCBI Taxonomy" id="3075600"/>
    <lineage>
        <taxon>Bacteria</taxon>
        <taxon>Pseudomonadati</taxon>
        <taxon>Bacteroidota</taxon>
        <taxon>Flavobacteriia</taxon>
        <taxon>Flavobacteriales</taxon>
        <taxon>Flavobacteriaceae</taxon>
        <taxon>Urechidicola</taxon>
    </lineage>
</organism>
<gene>
    <name evidence="1" type="ORF">RM519_12300</name>
</gene>
<sequence length="304" mass="34376">MKFFNKFFLAVLILSSFKSISQDLEPRFLSSLPIKSNIAGVIYSYSTGNILMDNSLPIEDLNSDMHSGTIVYVRSFSLFNKLAKFDFNLSYSNAQFNALVEDSAQETTRTGIGDPNFRVSIILIGDEPLEASKFGQRKISKFKLGVALKTRIPIGQYDNSKLINLGSNRFGFHFKTAAAYRISPKLIIEGHVSSWFFTTNNSFYADNKLWQEPLLSTQLNTAYIFNPKTWASVAIGAVFFGQTHLNELKQENHQNNSRYSFTFSRRIGKKGSLKFIATNGLSTNIGTDFTSYLLGYQFLWLDKI</sequence>
<dbReference type="Pfam" id="PF13557">
    <property type="entry name" value="Phenol_MetA_deg"/>
    <property type="match status" value="1"/>
</dbReference>
<evidence type="ECO:0000313" key="2">
    <source>
        <dbReference type="Proteomes" id="UP001252186"/>
    </source>
</evidence>
<evidence type="ECO:0000313" key="1">
    <source>
        <dbReference type="EMBL" id="MDT0554034.1"/>
    </source>
</evidence>
<name>A0ABU2Y751_9FLAO</name>
<accession>A0ABU2Y751</accession>
<dbReference type="Proteomes" id="UP001252186">
    <property type="component" value="Unassembled WGS sequence"/>
</dbReference>
<reference evidence="1 2" key="1">
    <citation type="submission" date="2023-09" db="EMBL/GenBank/DDBJ databases">
        <authorList>
            <person name="Rey-Velasco X."/>
        </authorList>
    </citation>
    <scope>NUCLEOTIDE SEQUENCE [LARGE SCALE GENOMIC DNA]</scope>
    <source>
        <strain evidence="1 2">P050</strain>
    </source>
</reference>